<dbReference type="Proteomes" id="UP000596660">
    <property type="component" value="Unplaced"/>
</dbReference>
<evidence type="ECO:0000313" key="2">
    <source>
        <dbReference type="Proteomes" id="UP000596660"/>
    </source>
</evidence>
<proteinExistence type="predicted"/>
<evidence type="ECO:0000313" key="1">
    <source>
        <dbReference type="EnsemblPlants" id="AUR62027665-RA:cds"/>
    </source>
</evidence>
<keyword evidence="2" id="KW-1185">Reference proteome</keyword>
<dbReference type="AlphaFoldDB" id="A0A803MDX2"/>
<name>A0A803MDX2_CHEQI</name>
<accession>A0A803MDX2</accession>
<protein>
    <submittedName>
        <fullName evidence="1">Uncharacterized protein</fullName>
    </submittedName>
</protein>
<reference evidence="1" key="2">
    <citation type="submission" date="2021-03" db="UniProtKB">
        <authorList>
            <consortium name="EnsemblPlants"/>
        </authorList>
    </citation>
    <scope>IDENTIFICATION</scope>
</reference>
<dbReference type="EnsemblPlants" id="AUR62027665-RA">
    <property type="protein sequence ID" value="AUR62027665-RA:cds"/>
    <property type="gene ID" value="AUR62027665"/>
</dbReference>
<reference evidence="1" key="1">
    <citation type="journal article" date="2017" name="Nature">
        <title>The genome of Chenopodium quinoa.</title>
        <authorList>
            <person name="Jarvis D.E."/>
            <person name="Ho Y.S."/>
            <person name="Lightfoot D.J."/>
            <person name="Schmoeckel S.M."/>
            <person name="Li B."/>
            <person name="Borm T.J.A."/>
            <person name="Ohyanagi H."/>
            <person name="Mineta K."/>
            <person name="Michell C.T."/>
            <person name="Saber N."/>
            <person name="Kharbatia N.M."/>
            <person name="Rupper R.R."/>
            <person name="Sharp A.R."/>
            <person name="Dally N."/>
            <person name="Boughton B.A."/>
            <person name="Woo Y.H."/>
            <person name="Gao G."/>
            <person name="Schijlen E.G.W.M."/>
            <person name="Guo X."/>
            <person name="Momin A.A."/>
            <person name="Negrao S."/>
            <person name="Al-Babili S."/>
            <person name="Gehring C."/>
            <person name="Roessner U."/>
            <person name="Jung C."/>
            <person name="Murphy K."/>
            <person name="Arold S.T."/>
            <person name="Gojobori T."/>
            <person name="van der Linden C.G."/>
            <person name="van Loo E.N."/>
            <person name="Jellen E.N."/>
            <person name="Maughan P.J."/>
            <person name="Tester M."/>
        </authorList>
    </citation>
    <scope>NUCLEOTIDE SEQUENCE [LARGE SCALE GENOMIC DNA]</scope>
    <source>
        <strain evidence="1">cv. PI 614886</strain>
    </source>
</reference>
<dbReference type="Gramene" id="AUR62027665-RA">
    <property type="protein sequence ID" value="AUR62027665-RA:cds"/>
    <property type="gene ID" value="AUR62027665"/>
</dbReference>
<sequence>METCKDVRDSGSLIVGGQKTRSKGNVGQIPPLELYFDQEMERSLLTPEQSLDELITRSREKSKLSEWMTIMQHKEIGILGSKNRASVNSIQVTPKPPEIDKNDDIVQLNPIALQLTIDDIAEELDYWKSGVVAFTISANPHTSSLYVPLEELKHDPYIVCRQPSSMMI</sequence>
<organism evidence="1 2">
    <name type="scientific">Chenopodium quinoa</name>
    <name type="common">Quinoa</name>
    <dbReference type="NCBI Taxonomy" id="63459"/>
    <lineage>
        <taxon>Eukaryota</taxon>
        <taxon>Viridiplantae</taxon>
        <taxon>Streptophyta</taxon>
        <taxon>Embryophyta</taxon>
        <taxon>Tracheophyta</taxon>
        <taxon>Spermatophyta</taxon>
        <taxon>Magnoliopsida</taxon>
        <taxon>eudicotyledons</taxon>
        <taxon>Gunneridae</taxon>
        <taxon>Pentapetalae</taxon>
        <taxon>Caryophyllales</taxon>
        <taxon>Chenopodiaceae</taxon>
        <taxon>Chenopodioideae</taxon>
        <taxon>Atripliceae</taxon>
        <taxon>Chenopodium</taxon>
    </lineage>
</organism>